<dbReference type="Proteomes" id="UP000629098">
    <property type="component" value="Unassembled WGS sequence"/>
</dbReference>
<gene>
    <name evidence="2" type="ORF">ICL16_05340</name>
</gene>
<protein>
    <submittedName>
        <fullName evidence="2">DUF928 domain-containing protein</fullName>
    </submittedName>
</protein>
<reference evidence="2" key="1">
    <citation type="submission" date="2020-09" db="EMBL/GenBank/DDBJ databases">
        <title>Iningainema tapete sp. nov. (Scytonemataceae, Cyanobacteria) from greenhouses in central Florida (USA) produces two types of nodularin with biosynthetic potential for microcystin-LR and anabaenopeptins.</title>
        <authorList>
            <person name="Berthold D.E."/>
            <person name="Lefler F.W."/>
            <person name="Huang I.-S."/>
            <person name="Abdulla H."/>
            <person name="Zimba P.V."/>
            <person name="Laughinghouse H.D. IV."/>
        </authorList>
    </citation>
    <scope>NUCLEOTIDE SEQUENCE</scope>
    <source>
        <strain evidence="2">BLCCT55</strain>
    </source>
</reference>
<dbReference type="EMBL" id="JACXAE010000025">
    <property type="protein sequence ID" value="MBD2771553.1"/>
    <property type="molecule type" value="Genomic_DNA"/>
</dbReference>
<dbReference type="InterPro" id="IPR010328">
    <property type="entry name" value="DUF928"/>
</dbReference>
<evidence type="ECO:0000313" key="2">
    <source>
        <dbReference type="EMBL" id="MBD2771553.1"/>
    </source>
</evidence>
<sequence length="212" mass="22963">MPSPPPGRPPGGRLRGGAKRGMCPVAAPMMTALVPFTQPSPGVVNVWGLTTVERPTLWVYVPYIKGSASTAEFVLQDDEDANPIYQTNIALPDAPGVIGISLPASAPGLKVGKPYRWFVNVYCDPQKPDSLIYVEGMIQRVNQSQAIAQQLKSAQPKQQVDIYAQNGLWYDAITTLAQLRQKNPQDGTLVAEWKDLLDSVGLSDVAAKPLVR</sequence>
<keyword evidence="3" id="KW-1185">Reference proteome</keyword>
<dbReference type="Pfam" id="PF06051">
    <property type="entry name" value="DUF928"/>
    <property type="match status" value="1"/>
</dbReference>
<proteinExistence type="predicted"/>
<evidence type="ECO:0000256" key="1">
    <source>
        <dbReference type="SAM" id="MobiDB-lite"/>
    </source>
</evidence>
<organism evidence="2 3">
    <name type="scientific">Iningainema tapete BLCC-T55</name>
    <dbReference type="NCBI Taxonomy" id="2748662"/>
    <lineage>
        <taxon>Bacteria</taxon>
        <taxon>Bacillati</taxon>
        <taxon>Cyanobacteriota</taxon>
        <taxon>Cyanophyceae</taxon>
        <taxon>Nostocales</taxon>
        <taxon>Scytonemataceae</taxon>
        <taxon>Iningainema tapete</taxon>
    </lineage>
</organism>
<evidence type="ECO:0000313" key="3">
    <source>
        <dbReference type="Proteomes" id="UP000629098"/>
    </source>
</evidence>
<comment type="caution">
    <text evidence="2">The sequence shown here is derived from an EMBL/GenBank/DDBJ whole genome shotgun (WGS) entry which is preliminary data.</text>
</comment>
<feature type="region of interest" description="Disordered" evidence="1">
    <location>
        <begin position="1"/>
        <end position="20"/>
    </location>
</feature>
<name>A0A8J6XQG4_9CYAN</name>
<dbReference type="AlphaFoldDB" id="A0A8J6XQG4"/>
<accession>A0A8J6XQG4</accession>